<keyword evidence="1" id="KW-1133">Transmembrane helix</keyword>
<keyword evidence="1" id="KW-0812">Transmembrane</keyword>
<gene>
    <name evidence="2" type="ORF">DFO77_102113</name>
</gene>
<evidence type="ECO:0000256" key="1">
    <source>
        <dbReference type="SAM" id="Phobius"/>
    </source>
</evidence>
<proteinExistence type="predicted"/>
<evidence type="ECO:0000313" key="3">
    <source>
        <dbReference type="Proteomes" id="UP000252733"/>
    </source>
</evidence>
<dbReference type="RefSeq" id="WP_114436271.1">
    <property type="nucleotide sequence ID" value="NZ_QPIZ01000002.1"/>
</dbReference>
<keyword evidence="3" id="KW-1185">Reference proteome</keyword>
<keyword evidence="1" id="KW-0472">Membrane</keyword>
<feature type="transmembrane region" description="Helical" evidence="1">
    <location>
        <begin position="51"/>
        <end position="72"/>
    </location>
</feature>
<protein>
    <submittedName>
        <fullName evidence="2">Uncharacterized protein</fullName>
    </submittedName>
</protein>
<sequence length="427" mass="48539">MDFLKWYKNTVNSGKEEPPRYAWEDIQNDLDIDLVYERLEKSLQKDRRKIWIWRASSAAGILLLLSVGTILLNRFRQTATEQHVAIHSSPTGQDLPQQSSLELLLPQPEIDSLEKISHPLILPEEYQQRVLKTSADQKNIIAELQTEPVIENLKVHPDSLLLNSPFPGILLTENSLDIRTNSDRLSPMSFSIPEAKIMIEHESPLAHIELPEQESFVPAKNTKTPLLSRFTIFAVGELANTWLISPKTKEAFDPQEFTANQTTIKQNYGIGISGNITERWEIIGQFSLARQNGQHYKEYYQGKYVSNNIDLEYTDIVLKARYRPFKRDENHAVSAGFYTAFLNNAHQLISDVKTDVSSDYTENDFGLVAGYQYFAPVTDKITLAAGAFYRQGLKNIFAGNNLIPKNLNQSTNTSFNFTLSVGYTFSL</sequence>
<dbReference type="EMBL" id="QPIZ01000002">
    <property type="protein sequence ID" value="RCW38959.1"/>
    <property type="molecule type" value="Genomic_DNA"/>
</dbReference>
<reference evidence="2 3" key="1">
    <citation type="submission" date="2018-07" db="EMBL/GenBank/DDBJ databases">
        <title>Freshwater and sediment microbial communities from various areas in North America, analyzing microbe dynamics in response to fracking.</title>
        <authorList>
            <person name="Lamendella R."/>
        </authorList>
    </citation>
    <scope>NUCLEOTIDE SEQUENCE [LARGE SCALE GENOMIC DNA]</scope>
    <source>
        <strain evidence="2 3">160A</strain>
    </source>
</reference>
<name>A0A368VCN5_9BACT</name>
<evidence type="ECO:0000313" key="2">
    <source>
        <dbReference type="EMBL" id="RCW38959.1"/>
    </source>
</evidence>
<comment type="caution">
    <text evidence="2">The sequence shown here is derived from an EMBL/GenBank/DDBJ whole genome shotgun (WGS) entry which is preliminary data.</text>
</comment>
<accession>A0A368VCN5</accession>
<organism evidence="2 3">
    <name type="scientific">Marinilabilia salmonicolor</name>
    <dbReference type="NCBI Taxonomy" id="989"/>
    <lineage>
        <taxon>Bacteria</taxon>
        <taxon>Pseudomonadati</taxon>
        <taxon>Bacteroidota</taxon>
        <taxon>Bacteroidia</taxon>
        <taxon>Marinilabiliales</taxon>
        <taxon>Marinilabiliaceae</taxon>
        <taxon>Marinilabilia</taxon>
    </lineage>
</organism>
<dbReference type="AlphaFoldDB" id="A0A368VCN5"/>
<dbReference type="Proteomes" id="UP000252733">
    <property type="component" value="Unassembled WGS sequence"/>
</dbReference>